<keyword evidence="2" id="KW-1185">Reference proteome</keyword>
<sequence>MATSSMGKSLGDATDNTSSSLCWRCSSILYCHVETDLFPSINFAGHEYQGN</sequence>
<evidence type="ECO:0000313" key="2">
    <source>
        <dbReference type="Proteomes" id="UP000008311"/>
    </source>
</evidence>
<evidence type="ECO:0000313" key="1">
    <source>
        <dbReference type="EMBL" id="EEF28553.1"/>
    </source>
</evidence>
<dbReference type="EMBL" id="EQ974605">
    <property type="protein sequence ID" value="EEF28553.1"/>
    <property type="molecule type" value="Genomic_DNA"/>
</dbReference>
<dbReference type="Proteomes" id="UP000008311">
    <property type="component" value="Unassembled WGS sequence"/>
</dbReference>
<organism evidence="1 2">
    <name type="scientific">Ricinus communis</name>
    <name type="common">Castor bean</name>
    <dbReference type="NCBI Taxonomy" id="3988"/>
    <lineage>
        <taxon>Eukaryota</taxon>
        <taxon>Viridiplantae</taxon>
        <taxon>Streptophyta</taxon>
        <taxon>Embryophyta</taxon>
        <taxon>Tracheophyta</taxon>
        <taxon>Spermatophyta</taxon>
        <taxon>Magnoliopsida</taxon>
        <taxon>eudicotyledons</taxon>
        <taxon>Gunneridae</taxon>
        <taxon>Pentapetalae</taxon>
        <taxon>rosids</taxon>
        <taxon>fabids</taxon>
        <taxon>Malpighiales</taxon>
        <taxon>Euphorbiaceae</taxon>
        <taxon>Acalyphoideae</taxon>
        <taxon>Acalypheae</taxon>
        <taxon>Ricinus</taxon>
    </lineage>
</organism>
<gene>
    <name evidence="1" type="ORF">RCOM_0284070</name>
</gene>
<name>B9T6G0_RICCO</name>
<proteinExistence type="predicted"/>
<dbReference type="InParanoid" id="B9T6G0"/>
<protein>
    <submittedName>
        <fullName evidence="1">Uncharacterized protein</fullName>
    </submittedName>
</protein>
<dbReference type="AlphaFoldDB" id="B9T6G0"/>
<reference evidence="2" key="1">
    <citation type="journal article" date="2010" name="Nat. Biotechnol.">
        <title>Draft genome sequence of the oilseed species Ricinus communis.</title>
        <authorList>
            <person name="Chan A.P."/>
            <person name="Crabtree J."/>
            <person name="Zhao Q."/>
            <person name="Lorenzi H."/>
            <person name="Orvis J."/>
            <person name="Puiu D."/>
            <person name="Melake-Berhan A."/>
            <person name="Jones K.M."/>
            <person name="Redman J."/>
            <person name="Chen G."/>
            <person name="Cahoon E.B."/>
            <person name="Gedil M."/>
            <person name="Stanke M."/>
            <person name="Haas B.J."/>
            <person name="Wortman J.R."/>
            <person name="Fraser-Liggett C.M."/>
            <person name="Ravel J."/>
            <person name="Rabinowicz P.D."/>
        </authorList>
    </citation>
    <scope>NUCLEOTIDE SEQUENCE [LARGE SCALE GENOMIC DNA]</scope>
    <source>
        <strain evidence="2">cv. Hale</strain>
    </source>
</reference>
<accession>B9T6G0</accession>